<feature type="domain" description="Citrate transporter-like" evidence="7">
    <location>
        <begin position="18"/>
        <end position="308"/>
    </location>
</feature>
<dbReference type="GO" id="GO:0055085">
    <property type="term" value="P:transmembrane transport"/>
    <property type="evidence" value="ECO:0007669"/>
    <property type="project" value="InterPro"/>
</dbReference>
<evidence type="ECO:0000256" key="2">
    <source>
        <dbReference type="ARBA" id="ARBA00022448"/>
    </source>
</evidence>
<evidence type="ECO:0000259" key="7">
    <source>
        <dbReference type="Pfam" id="PF03600"/>
    </source>
</evidence>
<feature type="transmembrane region" description="Helical" evidence="6">
    <location>
        <begin position="312"/>
        <end position="338"/>
    </location>
</feature>
<dbReference type="PANTHER" id="PTHR43568:SF1">
    <property type="entry name" value="P PROTEIN"/>
    <property type="match status" value="1"/>
</dbReference>
<reference evidence="8" key="2">
    <citation type="submission" date="2021-04" db="EMBL/GenBank/DDBJ databases">
        <authorList>
            <person name="Gilroy R."/>
        </authorList>
    </citation>
    <scope>NUCLEOTIDE SEQUENCE</scope>
    <source>
        <strain evidence="8">CHK192-9172</strain>
    </source>
</reference>
<keyword evidence="5 6" id="KW-0472">Membrane</keyword>
<dbReference type="InterPro" id="IPR051475">
    <property type="entry name" value="Diverse_Ion_Transporter"/>
</dbReference>
<dbReference type="AlphaFoldDB" id="A0A9D2D458"/>
<dbReference type="PANTHER" id="PTHR43568">
    <property type="entry name" value="P PROTEIN"/>
    <property type="match status" value="1"/>
</dbReference>
<accession>A0A9D2D458</accession>
<dbReference type="InterPro" id="IPR004680">
    <property type="entry name" value="Cit_transptr-like_dom"/>
</dbReference>
<evidence type="ECO:0000256" key="4">
    <source>
        <dbReference type="ARBA" id="ARBA00022989"/>
    </source>
</evidence>
<organism evidence="8 9">
    <name type="scientific">Candidatus Eubacterium avistercoris</name>
    <dbReference type="NCBI Taxonomy" id="2838567"/>
    <lineage>
        <taxon>Bacteria</taxon>
        <taxon>Bacillati</taxon>
        <taxon>Bacillota</taxon>
        <taxon>Clostridia</taxon>
        <taxon>Eubacteriales</taxon>
        <taxon>Eubacteriaceae</taxon>
        <taxon>Eubacterium</taxon>
    </lineage>
</organism>
<gene>
    <name evidence="8" type="ORF">IAA08_10475</name>
</gene>
<dbReference type="EMBL" id="DXCH01000282">
    <property type="protein sequence ID" value="HIZ08342.1"/>
    <property type="molecule type" value="Genomic_DNA"/>
</dbReference>
<evidence type="ECO:0000256" key="3">
    <source>
        <dbReference type="ARBA" id="ARBA00022692"/>
    </source>
</evidence>
<evidence type="ECO:0000313" key="9">
    <source>
        <dbReference type="Proteomes" id="UP000824024"/>
    </source>
</evidence>
<evidence type="ECO:0000313" key="8">
    <source>
        <dbReference type="EMBL" id="HIZ08342.1"/>
    </source>
</evidence>
<comment type="caution">
    <text evidence="8">The sequence shown here is derived from an EMBL/GenBank/DDBJ whole genome shotgun (WGS) entry which is preliminary data.</text>
</comment>
<sequence>MEKIKTFFRRETVFCISFLLAVLSALAVRPDRAYLSYPDYRTLALLFCLMIIVAGFQSLGVFSLLGQTLLKRADSLRRMSVFLVLLCFFCSMVITNDVTLITFVPFTVLVFRMVKMEDKVLKLIVLETIAANLGSMATPIGNPQNLYLYSASGLSTSQFVFAVIPYAGLSLILLLAVLLIQKNEPLADTAEEISQTKEPEGKRMTAVLPYLCLLLLCLLVVFRILPFLPVLICVGAAVLFINRRLYASVDYFLLLTFLCFFVFIGNVKRMPGISGLLFSLVDGRELWAGILTSQVISNVPAAILLSGFTDNFAALLTAVNLGGLGTLIASLASLISFQSYTRAYPEKKRAFLKVFTVWNLTFLVILAAAAMVLNGMSGRS</sequence>
<proteinExistence type="predicted"/>
<keyword evidence="2" id="KW-0813">Transport</keyword>
<keyword evidence="3 6" id="KW-0812">Transmembrane</keyword>
<feature type="transmembrane region" description="Helical" evidence="6">
    <location>
        <begin position="159"/>
        <end position="180"/>
    </location>
</feature>
<dbReference type="Pfam" id="PF03600">
    <property type="entry name" value="CitMHS"/>
    <property type="match status" value="1"/>
</dbReference>
<feature type="transmembrane region" description="Helical" evidence="6">
    <location>
        <begin position="246"/>
        <end position="265"/>
    </location>
</feature>
<protein>
    <submittedName>
        <fullName evidence="8">Citrate transporter</fullName>
    </submittedName>
</protein>
<name>A0A9D2D458_9FIRM</name>
<dbReference type="GO" id="GO:0016020">
    <property type="term" value="C:membrane"/>
    <property type="evidence" value="ECO:0007669"/>
    <property type="project" value="UniProtKB-SubCell"/>
</dbReference>
<evidence type="ECO:0000256" key="1">
    <source>
        <dbReference type="ARBA" id="ARBA00004141"/>
    </source>
</evidence>
<feature type="transmembrane region" description="Helical" evidence="6">
    <location>
        <begin position="43"/>
        <end position="70"/>
    </location>
</feature>
<feature type="transmembrane region" description="Helical" evidence="6">
    <location>
        <begin position="350"/>
        <end position="373"/>
    </location>
</feature>
<feature type="transmembrane region" description="Helical" evidence="6">
    <location>
        <begin position="207"/>
        <end position="240"/>
    </location>
</feature>
<keyword evidence="4 6" id="KW-1133">Transmembrane helix</keyword>
<evidence type="ECO:0000256" key="6">
    <source>
        <dbReference type="SAM" id="Phobius"/>
    </source>
</evidence>
<evidence type="ECO:0000256" key="5">
    <source>
        <dbReference type="ARBA" id="ARBA00023136"/>
    </source>
</evidence>
<feature type="transmembrane region" description="Helical" evidence="6">
    <location>
        <begin position="286"/>
        <end position="306"/>
    </location>
</feature>
<dbReference type="Proteomes" id="UP000824024">
    <property type="component" value="Unassembled WGS sequence"/>
</dbReference>
<comment type="subcellular location">
    <subcellularLocation>
        <location evidence="1">Membrane</location>
        <topology evidence="1">Multi-pass membrane protein</topology>
    </subcellularLocation>
</comment>
<feature type="transmembrane region" description="Helical" evidence="6">
    <location>
        <begin position="82"/>
        <end position="111"/>
    </location>
</feature>
<reference evidence="8" key="1">
    <citation type="journal article" date="2021" name="PeerJ">
        <title>Extensive microbial diversity within the chicken gut microbiome revealed by metagenomics and culture.</title>
        <authorList>
            <person name="Gilroy R."/>
            <person name="Ravi A."/>
            <person name="Getino M."/>
            <person name="Pursley I."/>
            <person name="Horton D.L."/>
            <person name="Alikhan N.F."/>
            <person name="Baker D."/>
            <person name="Gharbi K."/>
            <person name="Hall N."/>
            <person name="Watson M."/>
            <person name="Adriaenssens E.M."/>
            <person name="Foster-Nyarko E."/>
            <person name="Jarju S."/>
            <person name="Secka A."/>
            <person name="Antonio M."/>
            <person name="Oren A."/>
            <person name="Chaudhuri R.R."/>
            <person name="La Ragione R."/>
            <person name="Hildebrand F."/>
            <person name="Pallen M.J."/>
        </authorList>
    </citation>
    <scope>NUCLEOTIDE SEQUENCE</scope>
    <source>
        <strain evidence="8">CHK192-9172</strain>
    </source>
</reference>